<dbReference type="GO" id="GO:0005524">
    <property type="term" value="F:ATP binding"/>
    <property type="evidence" value="ECO:0007669"/>
    <property type="project" value="UniProtKB-KW"/>
</dbReference>
<organism evidence="2 3">
    <name type="scientific">Leclercia adecarboxylata</name>
    <dbReference type="NCBI Taxonomy" id="83655"/>
    <lineage>
        <taxon>Bacteria</taxon>
        <taxon>Pseudomonadati</taxon>
        <taxon>Pseudomonadota</taxon>
        <taxon>Gammaproteobacteria</taxon>
        <taxon>Enterobacterales</taxon>
        <taxon>Enterobacteriaceae</taxon>
        <taxon>Leclercia</taxon>
    </lineage>
</organism>
<reference evidence="2 3" key="1">
    <citation type="submission" date="2019-05" db="EMBL/GenBank/DDBJ databases">
        <authorList>
            <consortium name="Pathogen Informatics"/>
        </authorList>
    </citation>
    <scope>NUCLEOTIDE SEQUENCE [LARGE SCALE GENOMIC DNA]</scope>
    <source>
        <strain evidence="2 3">NCTC13032</strain>
    </source>
</reference>
<evidence type="ECO:0000259" key="1">
    <source>
        <dbReference type="Pfam" id="PF08402"/>
    </source>
</evidence>
<dbReference type="InterPro" id="IPR012340">
    <property type="entry name" value="NA-bd_OB-fold"/>
</dbReference>
<evidence type="ECO:0000313" key="3">
    <source>
        <dbReference type="Proteomes" id="UP000310719"/>
    </source>
</evidence>
<dbReference type="SUPFAM" id="SSF50331">
    <property type="entry name" value="MOP-like"/>
    <property type="match status" value="1"/>
</dbReference>
<keyword evidence="2" id="KW-0067">ATP-binding</keyword>
<sequence>MSLGIRPEHLLPSHIADVTLEGEVQVVEQLGHETQIHIQIPAIRQNLVYRQNDVVVGKRGCHHSLSACRQSAAICSEKMALHVVGCTRSQAFKQSQ</sequence>
<dbReference type="GO" id="GO:0016787">
    <property type="term" value="F:hydrolase activity"/>
    <property type="evidence" value="ECO:0007669"/>
    <property type="project" value="UniProtKB-KW"/>
</dbReference>
<dbReference type="AlphaFoldDB" id="A0A4U9HEU1"/>
<dbReference type="GO" id="GO:0043190">
    <property type="term" value="C:ATP-binding cassette (ABC) transporter complex"/>
    <property type="evidence" value="ECO:0007669"/>
    <property type="project" value="InterPro"/>
</dbReference>
<gene>
    <name evidence="2" type="primary">malK_2</name>
    <name evidence="2" type="ORF">NCTC13032_00350</name>
</gene>
<keyword evidence="2" id="KW-0547">Nucleotide-binding</keyword>
<dbReference type="InterPro" id="IPR013611">
    <property type="entry name" value="Transp-assoc_OB_typ2"/>
</dbReference>
<dbReference type="Proteomes" id="UP000310719">
    <property type="component" value="Chromosome"/>
</dbReference>
<dbReference type="EC" id="3.6.3.19" evidence="2"/>
<dbReference type="Pfam" id="PF08402">
    <property type="entry name" value="TOBE_2"/>
    <property type="match status" value="1"/>
</dbReference>
<dbReference type="EMBL" id="LR590464">
    <property type="protein sequence ID" value="VTP62438.1"/>
    <property type="molecule type" value="Genomic_DNA"/>
</dbReference>
<feature type="domain" description="Transport-associated OB type 2" evidence="1">
    <location>
        <begin position="3"/>
        <end position="53"/>
    </location>
</feature>
<proteinExistence type="predicted"/>
<dbReference type="InterPro" id="IPR008995">
    <property type="entry name" value="Mo/tungstate-bd_C_term_dom"/>
</dbReference>
<protein>
    <submittedName>
        <fullName evidence="2">Maltose/maltodextrin import ATP-binding protein MalK</fullName>
        <ecNumber evidence="2">3.6.3.19</ecNumber>
    </submittedName>
</protein>
<accession>A0A4U9HEU1</accession>
<name>A0A4U9HEU1_9ENTR</name>
<dbReference type="GO" id="GO:0022857">
    <property type="term" value="F:transmembrane transporter activity"/>
    <property type="evidence" value="ECO:0007669"/>
    <property type="project" value="InterPro"/>
</dbReference>
<keyword evidence="2" id="KW-0378">Hydrolase</keyword>
<evidence type="ECO:0000313" key="2">
    <source>
        <dbReference type="EMBL" id="VTP62438.1"/>
    </source>
</evidence>
<dbReference type="Gene3D" id="2.40.50.140">
    <property type="entry name" value="Nucleic acid-binding proteins"/>
    <property type="match status" value="1"/>
</dbReference>